<feature type="signal peptide" evidence="2">
    <location>
        <begin position="1"/>
        <end position="19"/>
    </location>
</feature>
<reference evidence="5" key="1">
    <citation type="submission" date="2017-12" db="EMBL/GenBank/DDBJ databases">
        <authorList>
            <consortium name="DOE Joint Genome Institute"/>
            <person name="Mondo S.J."/>
            <person name="Kjaerbolling I."/>
            <person name="Vesth T.C."/>
            <person name="Frisvad J.C."/>
            <person name="Nybo J.L."/>
            <person name="Theobald S."/>
            <person name="Kuo A."/>
            <person name="Bowyer P."/>
            <person name="Matsuda Y."/>
            <person name="Lyhne E.K."/>
            <person name="Kogle M.E."/>
            <person name="Clum A."/>
            <person name="Lipzen A."/>
            <person name="Salamov A."/>
            <person name="Ngan C.Y."/>
            <person name="Daum C."/>
            <person name="Chiniquy J."/>
            <person name="Barry K."/>
            <person name="LaButti K."/>
            <person name="Haridas S."/>
            <person name="Simmons B.A."/>
            <person name="Magnuson J.K."/>
            <person name="Mortensen U.H."/>
            <person name="Larsen T.O."/>
            <person name="Grigoriev I.V."/>
            <person name="Baker S.E."/>
            <person name="Andersen M.R."/>
            <person name="Nordberg H.P."/>
            <person name="Cantor M.N."/>
            <person name="Hua S.X."/>
        </authorList>
    </citation>
    <scope>NUCLEOTIDE SEQUENCE [LARGE SCALE GENOMIC DNA]</scope>
    <source>
        <strain evidence="5">IBT 19404</strain>
    </source>
</reference>
<dbReference type="AlphaFoldDB" id="A0A2J5I4P9"/>
<evidence type="ECO:0000256" key="1">
    <source>
        <dbReference type="ARBA" id="ARBA00022729"/>
    </source>
</evidence>
<feature type="domain" description="Yeast cell wall synthesis Kre9/Knh1-like N-terminal" evidence="3">
    <location>
        <begin position="25"/>
        <end position="112"/>
    </location>
</feature>
<protein>
    <recommendedName>
        <fullName evidence="3">Yeast cell wall synthesis Kre9/Knh1-like N-terminal domain-containing protein</fullName>
    </recommendedName>
</protein>
<proteinExistence type="predicted"/>
<dbReference type="Pfam" id="PF10342">
    <property type="entry name" value="Kre9_KNH"/>
    <property type="match status" value="1"/>
</dbReference>
<dbReference type="EMBL" id="KZ559508">
    <property type="protein sequence ID" value="PLN84891.1"/>
    <property type="molecule type" value="Genomic_DNA"/>
</dbReference>
<organism evidence="4 5">
    <name type="scientific">Aspergillus taichungensis</name>
    <dbReference type="NCBI Taxonomy" id="482145"/>
    <lineage>
        <taxon>Eukaryota</taxon>
        <taxon>Fungi</taxon>
        <taxon>Dikarya</taxon>
        <taxon>Ascomycota</taxon>
        <taxon>Pezizomycotina</taxon>
        <taxon>Eurotiomycetes</taxon>
        <taxon>Eurotiomycetidae</taxon>
        <taxon>Eurotiales</taxon>
        <taxon>Aspergillaceae</taxon>
        <taxon>Aspergillus</taxon>
        <taxon>Aspergillus subgen. Circumdati</taxon>
    </lineage>
</organism>
<sequence length="158" mass="16980">MYFKTPLALTALCAVVTSAITIDEPHGGSELDLSQNTTIKWTTESSDPTSIDIDLINEDARIFLTIAHGVDPKKGEYTFHDVNTTATDGYIFRFISFDEHGRTLADSKSFSVVPNNDGSHLTDKDESSSSSGTRIGLETPAVLLAGGLAVAQLMAWAL</sequence>
<evidence type="ECO:0000256" key="2">
    <source>
        <dbReference type="SAM" id="SignalP"/>
    </source>
</evidence>
<accession>A0A2J5I4P9</accession>
<evidence type="ECO:0000313" key="4">
    <source>
        <dbReference type="EMBL" id="PLN84891.1"/>
    </source>
</evidence>
<name>A0A2J5I4P9_9EURO</name>
<dbReference type="OrthoDB" id="5316007at2759"/>
<feature type="chain" id="PRO_5014402701" description="Yeast cell wall synthesis Kre9/Knh1-like N-terminal domain-containing protein" evidence="2">
    <location>
        <begin position="20"/>
        <end position="158"/>
    </location>
</feature>
<keyword evidence="5" id="KW-1185">Reference proteome</keyword>
<dbReference type="InterPro" id="IPR018466">
    <property type="entry name" value="Kre9/Knh1-like_N"/>
</dbReference>
<keyword evidence="1 2" id="KW-0732">Signal</keyword>
<evidence type="ECO:0000259" key="3">
    <source>
        <dbReference type="Pfam" id="PF10342"/>
    </source>
</evidence>
<dbReference type="Proteomes" id="UP000235023">
    <property type="component" value="Unassembled WGS sequence"/>
</dbReference>
<gene>
    <name evidence="4" type="ORF">BDW42DRAFT_161851</name>
</gene>
<evidence type="ECO:0000313" key="5">
    <source>
        <dbReference type="Proteomes" id="UP000235023"/>
    </source>
</evidence>